<organism evidence="4 5">
    <name type="scientific">Kutzneria viridogrisea</name>
    <dbReference type="NCBI Taxonomy" id="47990"/>
    <lineage>
        <taxon>Bacteria</taxon>
        <taxon>Bacillati</taxon>
        <taxon>Actinomycetota</taxon>
        <taxon>Actinomycetes</taxon>
        <taxon>Pseudonocardiales</taxon>
        <taxon>Pseudonocardiaceae</taxon>
        <taxon>Kutzneria</taxon>
    </lineage>
</organism>
<dbReference type="InterPro" id="IPR041522">
    <property type="entry name" value="CdaR_GGDEF"/>
</dbReference>
<dbReference type="Gene3D" id="1.10.10.2840">
    <property type="entry name" value="PucR C-terminal helix-turn-helix domain"/>
    <property type="match status" value="1"/>
</dbReference>
<evidence type="ECO:0000313" key="4">
    <source>
        <dbReference type="EMBL" id="MBA8923349.1"/>
    </source>
</evidence>
<keyword evidence="4" id="KW-0238">DNA-binding</keyword>
<proteinExistence type="inferred from homology"/>
<evidence type="ECO:0000256" key="1">
    <source>
        <dbReference type="ARBA" id="ARBA00006754"/>
    </source>
</evidence>
<feature type="domain" description="PucR C-terminal helix-turn-helix" evidence="2">
    <location>
        <begin position="478"/>
        <end position="536"/>
    </location>
</feature>
<dbReference type="PANTHER" id="PTHR33744:SF17">
    <property type="entry name" value="CONSERVED PROTEIN"/>
    <property type="match status" value="1"/>
</dbReference>
<reference evidence="4 5" key="1">
    <citation type="submission" date="2020-08" db="EMBL/GenBank/DDBJ databases">
        <title>Genomic Encyclopedia of Archaeal and Bacterial Type Strains, Phase II (KMG-II): from individual species to whole genera.</title>
        <authorList>
            <person name="Goeker M."/>
        </authorList>
    </citation>
    <scope>NUCLEOTIDE SEQUENCE [LARGE SCALE GENOMIC DNA]</scope>
    <source>
        <strain evidence="4 5">DSM 43850</strain>
    </source>
</reference>
<dbReference type="InterPro" id="IPR042070">
    <property type="entry name" value="PucR_C-HTH_sf"/>
</dbReference>
<dbReference type="RefSeq" id="WP_182836158.1">
    <property type="nucleotide sequence ID" value="NZ_BAAABQ010000063.1"/>
</dbReference>
<dbReference type="PANTHER" id="PTHR33744">
    <property type="entry name" value="CARBOHYDRATE DIACID REGULATOR"/>
    <property type="match status" value="1"/>
</dbReference>
<comment type="caution">
    <text evidence="4">The sequence shown here is derived from an EMBL/GenBank/DDBJ whole genome shotgun (WGS) entry which is preliminary data.</text>
</comment>
<dbReference type="Proteomes" id="UP000517916">
    <property type="component" value="Unassembled WGS sequence"/>
</dbReference>
<evidence type="ECO:0000259" key="3">
    <source>
        <dbReference type="Pfam" id="PF17853"/>
    </source>
</evidence>
<dbReference type="Pfam" id="PF13556">
    <property type="entry name" value="HTH_30"/>
    <property type="match status" value="1"/>
</dbReference>
<comment type="similarity">
    <text evidence="1">Belongs to the CdaR family.</text>
</comment>
<dbReference type="Pfam" id="PF17853">
    <property type="entry name" value="GGDEF_2"/>
    <property type="match status" value="1"/>
</dbReference>
<protein>
    <submittedName>
        <fullName evidence="4">DNA-binding PucR family transcriptional regulator</fullName>
    </submittedName>
</protein>
<evidence type="ECO:0000313" key="5">
    <source>
        <dbReference type="Proteomes" id="UP000517916"/>
    </source>
</evidence>
<dbReference type="EMBL" id="JACJID010000001">
    <property type="protein sequence ID" value="MBA8923349.1"/>
    <property type="molecule type" value="Genomic_DNA"/>
</dbReference>
<dbReference type="InterPro" id="IPR025736">
    <property type="entry name" value="PucR_C-HTH_dom"/>
</dbReference>
<name>A0ABR6B9S8_9PSEU</name>
<sequence>MSESGVRRHLAERYLPVQQLVRDVGPALLRLVQEGAGFDEPLTEIAIYAPGAPTQLGPGCVVLGIGVTTEAELLELAAAMDRADARVLAVKAPLPPSVGGGKLTIIEVNQNASWMHVATTVREQLLEYARARVRSDDSGSELFTLANAIYTALGAPVTIEDRFSALVAWSEGQDRTDAERIETILGRAVHQRTLAEQRERGEFVRLHASGDPVYLEATEPDQLPRVAIAVRAGSDVLGYIWAVVTKPLDEASTARLREFASIVALRLVGLRTETSYARQQRGELAAAVLGGSADRVEASRLQLGSGPVCVLAAAPRLFETEDSDAATDAVTAGELRRFAETLEYFLAAVHPRSASVAGTGAVYALVAWPPEHTTALEATVNLARDFLARTPLAGNYVVAVGGPADSLGQIAEVRAQADAALRALRHPTAHGPAVRTVADMALSVLLLHLADVTESLGLPDSTGALHRLCQHDGQDGLLTATLATYLDAAGATDIAAATLHIHANTMRYRLRRIREVSGLDFTNADAMLLAHLQLRVRALRRAQA</sequence>
<keyword evidence="5" id="KW-1185">Reference proteome</keyword>
<feature type="domain" description="CdaR GGDEF-like" evidence="3">
    <location>
        <begin position="305"/>
        <end position="423"/>
    </location>
</feature>
<evidence type="ECO:0000259" key="2">
    <source>
        <dbReference type="Pfam" id="PF13556"/>
    </source>
</evidence>
<dbReference type="GO" id="GO:0003677">
    <property type="term" value="F:DNA binding"/>
    <property type="evidence" value="ECO:0007669"/>
    <property type="project" value="UniProtKB-KW"/>
</dbReference>
<gene>
    <name evidence="4" type="ORF">BC739_000546</name>
</gene>
<dbReference type="InterPro" id="IPR051448">
    <property type="entry name" value="CdaR-like_regulators"/>
</dbReference>
<accession>A0ABR6B9S8</accession>